<evidence type="ECO:0000313" key="1">
    <source>
        <dbReference type="EMBL" id="OEH83208.1"/>
    </source>
</evidence>
<protein>
    <submittedName>
        <fullName evidence="1">Prepilin-type N-terminal cleavage/methylation domain-containing protein</fullName>
    </submittedName>
</protein>
<evidence type="ECO:0000313" key="2">
    <source>
        <dbReference type="Proteomes" id="UP000095256"/>
    </source>
</evidence>
<dbReference type="Proteomes" id="UP000095256">
    <property type="component" value="Unassembled WGS sequence"/>
</dbReference>
<dbReference type="OrthoDB" id="2199641at2"/>
<reference evidence="1 2" key="1">
    <citation type="submission" date="2016-09" db="EMBL/GenBank/DDBJ databases">
        <authorList>
            <person name="Capua I."/>
            <person name="De Benedictis P."/>
            <person name="Joannis T."/>
            <person name="Lombin L.H."/>
            <person name="Cattoli G."/>
        </authorList>
    </citation>
    <scope>NUCLEOTIDE SEQUENCE [LARGE SCALE GENOMIC DNA]</scope>
    <source>
        <strain evidence="1 2">LMG 25899</strain>
    </source>
</reference>
<dbReference type="STRING" id="762845.BCR26_10985"/>
<comment type="caution">
    <text evidence="1">The sequence shown here is derived from an EMBL/GenBank/DDBJ whole genome shotgun (WGS) entry which is preliminary data.</text>
</comment>
<keyword evidence="2" id="KW-1185">Reference proteome</keyword>
<gene>
    <name evidence="1" type="ORF">BCR26_10985</name>
</gene>
<dbReference type="InterPro" id="IPR016785">
    <property type="entry name" value="ComGD"/>
</dbReference>
<name>A0A1E5KZD5_9ENTE</name>
<accession>A0A1E5KZD5</accession>
<dbReference type="EMBL" id="MIEK01000011">
    <property type="protein sequence ID" value="OEH83208.1"/>
    <property type="molecule type" value="Genomic_DNA"/>
</dbReference>
<sequence length="156" mass="17751">MSTLVVKNNNAKDFTQGFTLLESLLALSVCSLFLLLPTLAINEWQQVLQVEQFFNSVEKNILFTQQMAVVQSVDTKILFSEEKQLIEFVTQEEKNGQLEIPEAIMGRGPGKVTFKKITGNNGVLGKYEFDWPEKRQRVVFQFQLGSGKYVKKILSL</sequence>
<organism evidence="1 2">
    <name type="scientific">Enterococcus rivorum</name>
    <dbReference type="NCBI Taxonomy" id="762845"/>
    <lineage>
        <taxon>Bacteria</taxon>
        <taxon>Bacillati</taxon>
        <taxon>Bacillota</taxon>
        <taxon>Bacilli</taxon>
        <taxon>Lactobacillales</taxon>
        <taxon>Enterococcaceae</taxon>
        <taxon>Enterococcus</taxon>
    </lineage>
</organism>
<dbReference type="NCBIfam" id="NF040982">
    <property type="entry name" value="ComGD"/>
    <property type="match status" value="1"/>
</dbReference>
<dbReference type="AlphaFoldDB" id="A0A1E5KZD5"/>
<proteinExistence type="predicted"/>